<evidence type="ECO:0000313" key="2">
    <source>
        <dbReference type="Proteomes" id="UP000004810"/>
    </source>
</evidence>
<feature type="non-terminal residue" evidence="1">
    <location>
        <position position="1"/>
    </location>
</feature>
<accession>J9EXL8</accession>
<name>J9EXL8_WUCBA</name>
<comment type="caution">
    <text evidence="1">The sequence shown here is derived from an EMBL/GenBank/DDBJ whole genome shotgun (WGS) entry which is preliminary data.</text>
</comment>
<sequence>QAIASSSSPSSSPTLSPILSPTLLLSLSFVPSSLNETGMINAYYKAYSEQFKNNLKVVR</sequence>
<proteinExistence type="predicted"/>
<evidence type="ECO:0000313" key="1">
    <source>
        <dbReference type="EMBL" id="EJW81927.1"/>
    </source>
</evidence>
<dbReference type="Proteomes" id="UP000004810">
    <property type="component" value="Unassembled WGS sequence"/>
</dbReference>
<reference evidence="2" key="1">
    <citation type="submission" date="2012-08" db="EMBL/GenBank/DDBJ databases">
        <title>The Genome Sequence of Wuchereria bancrofti.</title>
        <authorList>
            <person name="Nutman T.B."/>
            <person name="Fink D.L."/>
            <person name="Russ C."/>
            <person name="Young S."/>
            <person name="Zeng Q."/>
            <person name="Koehrsen M."/>
            <person name="Alvarado L."/>
            <person name="Berlin A."/>
            <person name="Chapman S.B."/>
            <person name="Chen Z."/>
            <person name="Freedman E."/>
            <person name="Gellesch M."/>
            <person name="Goldberg J."/>
            <person name="Griggs A."/>
            <person name="Gujja S."/>
            <person name="Heilman E.R."/>
            <person name="Heiman D."/>
            <person name="Hepburn T."/>
            <person name="Howarth C."/>
            <person name="Jen D."/>
            <person name="Larson L."/>
            <person name="Lewis B."/>
            <person name="Mehta T."/>
            <person name="Park D."/>
            <person name="Pearson M."/>
            <person name="Roberts A."/>
            <person name="Saif S."/>
            <person name="Shea T."/>
            <person name="Shenoy N."/>
            <person name="Sisk P."/>
            <person name="Stolte C."/>
            <person name="Sykes S."/>
            <person name="Walk T."/>
            <person name="White J."/>
            <person name="Yandava C."/>
            <person name="Haas B."/>
            <person name="Henn M.R."/>
            <person name="Nusbaum C."/>
            <person name="Birren B."/>
        </authorList>
    </citation>
    <scope>NUCLEOTIDE SEQUENCE [LARGE SCALE GENOMIC DNA]</scope>
    <source>
        <strain evidence="2">NA</strain>
    </source>
</reference>
<organism evidence="1 2">
    <name type="scientific">Wuchereria bancrofti</name>
    <dbReference type="NCBI Taxonomy" id="6293"/>
    <lineage>
        <taxon>Eukaryota</taxon>
        <taxon>Metazoa</taxon>
        <taxon>Ecdysozoa</taxon>
        <taxon>Nematoda</taxon>
        <taxon>Chromadorea</taxon>
        <taxon>Rhabditida</taxon>
        <taxon>Spirurina</taxon>
        <taxon>Spiruromorpha</taxon>
        <taxon>Filarioidea</taxon>
        <taxon>Onchocercidae</taxon>
        <taxon>Wuchereria</taxon>
    </lineage>
</organism>
<dbReference type="EMBL" id="ADBV01003261">
    <property type="protein sequence ID" value="EJW81927.1"/>
    <property type="molecule type" value="Genomic_DNA"/>
</dbReference>
<dbReference type="AlphaFoldDB" id="J9EXL8"/>
<gene>
    <name evidence="1" type="ORF">WUBG_07164</name>
</gene>
<protein>
    <submittedName>
        <fullName evidence="1">Uncharacterized protein</fullName>
    </submittedName>
</protein>